<protein>
    <submittedName>
        <fullName evidence="7">Nucleotide binding protein PINc</fullName>
    </submittedName>
</protein>
<evidence type="ECO:0000256" key="1">
    <source>
        <dbReference type="ARBA" id="ARBA00001946"/>
    </source>
</evidence>
<dbReference type="InterPro" id="IPR002792">
    <property type="entry name" value="TRAM_dom"/>
</dbReference>
<dbReference type="SMART" id="SM00670">
    <property type="entry name" value="PINc"/>
    <property type="match status" value="1"/>
</dbReference>
<feature type="transmembrane region" description="Helical" evidence="5">
    <location>
        <begin position="12"/>
        <end position="29"/>
    </location>
</feature>
<dbReference type="RefSeq" id="WP_036939971.1">
    <property type="nucleotide sequence ID" value="NZ_JQKC01000010.1"/>
</dbReference>
<feature type="domain" description="TRAM" evidence="6">
    <location>
        <begin position="285"/>
        <end position="346"/>
    </location>
</feature>
<dbReference type="PANTHER" id="PTHR11603">
    <property type="entry name" value="AAA FAMILY ATPASE"/>
    <property type="match status" value="1"/>
</dbReference>
<keyword evidence="5" id="KW-1133">Transmembrane helix</keyword>
<keyword evidence="5" id="KW-0472">Membrane</keyword>
<feature type="transmembrane region" description="Helical" evidence="5">
    <location>
        <begin position="35"/>
        <end position="57"/>
    </location>
</feature>
<accession>A0A0L6JY33</accession>
<dbReference type="Gene3D" id="3.40.50.1010">
    <property type="entry name" value="5'-nuclease"/>
    <property type="match status" value="1"/>
</dbReference>
<dbReference type="eggNOG" id="COG4956">
    <property type="taxonomic scope" value="Bacteria"/>
</dbReference>
<dbReference type="InterPro" id="IPR002716">
    <property type="entry name" value="PIN_dom"/>
</dbReference>
<evidence type="ECO:0000259" key="6">
    <source>
        <dbReference type="PROSITE" id="PS50926"/>
    </source>
</evidence>
<dbReference type="AlphaFoldDB" id="A0A0L6JY33"/>
<dbReference type="PANTHER" id="PTHR11603:SF147">
    <property type="entry name" value="MEMBRANE PROTEIN"/>
    <property type="match status" value="1"/>
</dbReference>
<comment type="caution">
    <text evidence="7">The sequence shown here is derived from an EMBL/GenBank/DDBJ whole genome shotgun (WGS) entry which is preliminary data.</text>
</comment>
<evidence type="ECO:0000313" key="7">
    <source>
        <dbReference type="EMBL" id="KNY30362.1"/>
    </source>
</evidence>
<feature type="transmembrane region" description="Helical" evidence="5">
    <location>
        <begin position="107"/>
        <end position="133"/>
    </location>
</feature>
<comment type="cofactor">
    <cofactor evidence="1">
        <name>Mg(2+)</name>
        <dbReference type="ChEBI" id="CHEBI:18420"/>
    </cofactor>
</comment>
<dbReference type="EMBL" id="LGTC01000001">
    <property type="protein sequence ID" value="KNY30362.1"/>
    <property type="molecule type" value="Genomic_DNA"/>
</dbReference>
<evidence type="ECO:0000256" key="3">
    <source>
        <dbReference type="ARBA" id="ARBA00022801"/>
    </source>
</evidence>
<evidence type="ECO:0000256" key="2">
    <source>
        <dbReference type="ARBA" id="ARBA00022722"/>
    </source>
</evidence>
<gene>
    <name evidence="7" type="ORF">Bccel_5642</name>
</gene>
<evidence type="ECO:0000256" key="5">
    <source>
        <dbReference type="SAM" id="Phobius"/>
    </source>
</evidence>
<organism evidence="7 8">
    <name type="scientific">Pseudobacteroides cellulosolvens ATCC 35603 = DSM 2933</name>
    <dbReference type="NCBI Taxonomy" id="398512"/>
    <lineage>
        <taxon>Bacteria</taxon>
        <taxon>Bacillati</taxon>
        <taxon>Bacillota</taxon>
        <taxon>Clostridia</taxon>
        <taxon>Eubacteriales</taxon>
        <taxon>Oscillospiraceae</taxon>
        <taxon>Pseudobacteroides</taxon>
    </lineage>
</organism>
<feature type="transmembrane region" description="Helical" evidence="5">
    <location>
        <begin position="78"/>
        <end position="101"/>
    </location>
</feature>
<dbReference type="PATRIC" id="fig|398512.5.peg.5917"/>
<keyword evidence="8" id="KW-1185">Reference proteome</keyword>
<dbReference type="GO" id="GO:0004518">
    <property type="term" value="F:nuclease activity"/>
    <property type="evidence" value="ECO:0007669"/>
    <property type="project" value="UniProtKB-KW"/>
</dbReference>
<dbReference type="SUPFAM" id="SSF88723">
    <property type="entry name" value="PIN domain-like"/>
    <property type="match status" value="1"/>
</dbReference>
<keyword evidence="5" id="KW-0812">Transmembrane</keyword>
<dbReference type="OrthoDB" id="9780734at2"/>
<dbReference type="PROSITE" id="PS50926">
    <property type="entry name" value="TRAM"/>
    <property type="match status" value="1"/>
</dbReference>
<evidence type="ECO:0000256" key="4">
    <source>
        <dbReference type="ARBA" id="ARBA00022842"/>
    </source>
</evidence>
<proteinExistence type="predicted"/>
<sequence>MLNKIIKISFSVVGGITGFTLTNTILSLSNAQTGLMIQITMIILSAIFCGVLFYLAGDKTIELVTAVFDKTEKIVQNLSLYELAISSIGSIVGLIIANLIVIPIKNIAIIGLPLALFANVFFACIFFSIGLVVGKRNDSIIDSSKFAKNTAGSFSGKKLLDTCTIIDGRILDIVRTGCIDGNLIVPDFVLEELRLIADSSDSLKRAKGKRGLDILNILQKEFADIVSVKEFEGIEGNQVDDKLLKAAKKINSTVITIDMNLNKVASVHGVKVLNINDLSNAVKPVALPGDEMKIQVVKDGKEPGQGLGYLEDGTMIVVENGKNYIGQSISVTVTSHLQTSAGRMIFAKPN</sequence>
<keyword evidence="4" id="KW-0460">Magnesium</keyword>
<name>A0A0L6JY33_9FIRM</name>
<keyword evidence="2" id="KW-0540">Nuclease</keyword>
<dbReference type="InterPro" id="IPR029060">
    <property type="entry name" value="PIN-like_dom_sf"/>
</dbReference>
<dbReference type="CDD" id="cd09877">
    <property type="entry name" value="PIN_YacL-like"/>
    <property type="match status" value="1"/>
</dbReference>
<keyword evidence="3" id="KW-0378">Hydrolase</keyword>
<dbReference type="Proteomes" id="UP000036923">
    <property type="component" value="Unassembled WGS sequence"/>
</dbReference>
<reference evidence="8" key="1">
    <citation type="submission" date="2015-07" db="EMBL/GenBank/DDBJ databases">
        <title>Near-Complete Genome Sequence of the Cellulolytic Bacterium Bacteroides (Pseudobacteroides) cellulosolvens ATCC 35603.</title>
        <authorList>
            <person name="Dassa B."/>
            <person name="Utturkar S.M."/>
            <person name="Klingeman D.M."/>
            <person name="Hurt R.A."/>
            <person name="Keller M."/>
            <person name="Xu J."/>
            <person name="Reddy Y.H.K."/>
            <person name="Borovok I."/>
            <person name="Grinberg I.R."/>
            <person name="Lamed R."/>
            <person name="Zhivin O."/>
            <person name="Bayer E.A."/>
            <person name="Brown S.D."/>
        </authorList>
    </citation>
    <scope>NUCLEOTIDE SEQUENCE [LARGE SCALE GENOMIC DNA]</scope>
    <source>
        <strain evidence="8">DSM 2933</strain>
    </source>
</reference>
<dbReference type="STRING" id="398512.Bccel_5642"/>
<dbReference type="GO" id="GO:0016787">
    <property type="term" value="F:hydrolase activity"/>
    <property type="evidence" value="ECO:0007669"/>
    <property type="project" value="UniProtKB-KW"/>
</dbReference>
<evidence type="ECO:0000313" key="8">
    <source>
        <dbReference type="Proteomes" id="UP000036923"/>
    </source>
</evidence>
<dbReference type="InterPro" id="IPR052041">
    <property type="entry name" value="Nucleic_acid_metab_PIN/TRAM"/>
</dbReference>